<organism evidence="2 3">
    <name type="scientific">Brassica cretica</name>
    <name type="common">Mustard</name>
    <dbReference type="NCBI Taxonomy" id="69181"/>
    <lineage>
        <taxon>Eukaryota</taxon>
        <taxon>Viridiplantae</taxon>
        <taxon>Streptophyta</taxon>
        <taxon>Embryophyta</taxon>
        <taxon>Tracheophyta</taxon>
        <taxon>Spermatophyta</taxon>
        <taxon>Magnoliopsida</taxon>
        <taxon>eudicotyledons</taxon>
        <taxon>Gunneridae</taxon>
        <taxon>Pentapetalae</taxon>
        <taxon>rosids</taxon>
        <taxon>malvids</taxon>
        <taxon>Brassicales</taxon>
        <taxon>Brassicaceae</taxon>
        <taxon>Brassiceae</taxon>
        <taxon>Brassica</taxon>
    </lineage>
</organism>
<comment type="caution">
    <text evidence="2">The sequence shown here is derived from an EMBL/GenBank/DDBJ whole genome shotgun (WGS) entry which is preliminary data.</text>
</comment>
<evidence type="ECO:0000313" key="3">
    <source>
        <dbReference type="Proteomes" id="UP000712600"/>
    </source>
</evidence>
<accession>A0A8S9N5Z0</accession>
<gene>
    <name evidence="2" type="ORF">F2Q69_00040617</name>
</gene>
<keyword evidence="1" id="KW-0472">Membrane</keyword>
<feature type="transmembrane region" description="Helical" evidence="1">
    <location>
        <begin position="160"/>
        <end position="178"/>
    </location>
</feature>
<feature type="transmembrane region" description="Helical" evidence="1">
    <location>
        <begin position="132"/>
        <end position="154"/>
    </location>
</feature>
<evidence type="ECO:0000256" key="1">
    <source>
        <dbReference type="SAM" id="Phobius"/>
    </source>
</evidence>
<protein>
    <recommendedName>
        <fullName evidence="4">Transmembrane protein</fullName>
    </recommendedName>
</protein>
<feature type="transmembrane region" description="Helical" evidence="1">
    <location>
        <begin position="26"/>
        <end position="45"/>
    </location>
</feature>
<name>A0A8S9N5Z0_BRACR</name>
<proteinExistence type="predicted"/>
<evidence type="ECO:0008006" key="4">
    <source>
        <dbReference type="Google" id="ProtNLM"/>
    </source>
</evidence>
<feature type="transmembrane region" description="Helical" evidence="1">
    <location>
        <begin position="198"/>
        <end position="216"/>
    </location>
</feature>
<keyword evidence="1" id="KW-1133">Transmembrane helix</keyword>
<keyword evidence="1" id="KW-0812">Transmembrane</keyword>
<sequence length="217" mass="24050">MLLWFCEPVVVLEFGGGIVIWKEGEIWVPILLHVFASLASSLLVWSRFGVSSLGLVTIFGFFSCEDVTSFVLVDGLSWVHECPCVRTFDPLRRFTLLEFQGLPCASVMLRVVILDVSVVSLALRFNSSYKLLLWKGSCVFRAFSFGFVSLGLFADNALDPLFVVFAFIRSFCLCLTCLDFLSSGCSYFELAGFTSGRILIMSGFTSGRMLILASFGL</sequence>
<feature type="transmembrane region" description="Helical" evidence="1">
    <location>
        <begin position="52"/>
        <end position="73"/>
    </location>
</feature>
<dbReference type="EMBL" id="QGKX02001621">
    <property type="protein sequence ID" value="KAF3499242.1"/>
    <property type="molecule type" value="Genomic_DNA"/>
</dbReference>
<dbReference type="AlphaFoldDB" id="A0A8S9N5Z0"/>
<dbReference type="Proteomes" id="UP000712600">
    <property type="component" value="Unassembled WGS sequence"/>
</dbReference>
<evidence type="ECO:0000313" key="2">
    <source>
        <dbReference type="EMBL" id="KAF3499242.1"/>
    </source>
</evidence>
<reference evidence="2" key="1">
    <citation type="submission" date="2019-12" db="EMBL/GenBank/DDBJ databases">
        <title>Genome sequencing and annotation of Brassica cretica.</title>
        <authorList>
            <person name="Studholme D.J."/>
            <person name="Sarris P."/>
        </authorList>
    </citation>
    <scope>NUCLEOTIDE SEQUENCE</scope>
    <source>
        <strain evidence="2">PFS-109/04</strain>
        <tissue evidence="2">Leaf</tissue>
    </source>
</reference>